<dbReference type="HOGENOM" id="CLU_1243922_0_0_5"/>
<evidence type="ECO:0000313" key="1">
    <source>
        <dbReference type="EMBL" id="ABI78705.1"/>
    </source>
</evidence>
<dbReference type="EMBL" id="CP000158">
    <property type="protein sequence ID" value="ABI78705.1"/>
    <property type="molecule type" value="Genomic_DNA"/>
</dbReference>
<name>Q0BY51_HYPNA</name>
<sequence>MTLGKFDRLRLLAGHIPLAFLKVERVGSSNMAKAIFHKSQRVYVKPVGTWVLIERVVPHWVKGVDEPLRIAYDCGLGRLFQANELASEQAMHRMERCEEDDDDEMLIEQWRVVRRMMKWRTGDGQAIMGATQGTYPAVATDDGANSGWRVPATEYDRDPARVEHQARMIAHTPDLFRMARKIAEFASANPKTMPDELRPVAERCGKILRSVYRLEEEAAAAE</sequence>
<dbReference type="Proteomes" id="UP000001959">
    <property type="component" value="Chromosome"/>
</dbReference>
<keyword evidence="2" id="KW-1185">Reference proteome</keyword>
<dbReference type="eggNOG" id="ENOG502ZRYG">
    <property type="taxonomic scope" value="Bacteria"/>
</dbReference>
<evidence type="ECO:0000313" key="2">
    <source>
        <dbReference type="Proteomes" id="UP000001959"/>
    </source>
</evidence>
<dbReference type="STRING" id="228405.HNE_2914"/>
<dbReference type="KEGG" id="hne:HNE_2914"/>
<proteinExistence type="predicted"/>
<gene>
    <name evidence="1" type="ordered locus">HNE_2914</name>
</gene>
<protein>
    <submittedName>
        <fullName evidence="1">Uncharacterized protein</fullName>
    </submittedName>
</protein>
<reference evidence="1 2" key="1">
    <citation type="journal article" date="2006" name="J. Bacteriol.">
        <title>Comparative genomic evidence for a close relationship between the dimorphic prosthecate bacteria Hyphomonas neptunium and Caulobacter crescentus.</title>
        <authorList>
            <person name="Badger J.H."/>
            <person name="Hoover T.R."/>
            <person name="Brun Y.V."/>
            <person name="Weiner R.M."/>
            <person name="Laub M.T."/>
            <person name="Alexandre G."/>
            <person name="Mrazek J."/>
            <person name="Ren Q."/>
            <person name="Paulsen I.T."/>
            <person name="Nelson K.E."/>
            <person name="Khouri H.M."/>
            <person name="Radune D."/>
            <person name="Sosa J."/>
            <person name="Dodson R.J."/>
            <person name="Sullivan S.A."/>
            <person name="Rosovitz M.J."/>
            <person name="Madupu R."/>
            <person name="Brinkac L.M."/>
            <person name="Durkin A.S."/>
            <person name="Daugherty S.C."/>
            <person name="Kothari S.P."/>
            <person name="Giglio M.G."/>
            <person name="Zhou L."/>
            <person name="Haft D.H."/>
            <person name="Selengut J.D."/>
            <person name="Davidsen T.M."/>
            <person name="Yang Q."/>
            <person name="Zafar N."/>
            <person name="Ward N.L."/>
        </authorList>
    </citation>
    <scope>NUCLEOTIDE SEQUENCE [LARGE SCALE GENOMIC DNA]</scope>
    <source>
        <strain evidence="1 2">ATCC 15444</strain>
    </source>
</reference>
<dbReference type="AlphaFoldDB" id="Q0BY51"/>
<organism evidence="1 2">
    <name type="scientific">Hyphomonas neptunium (strain ATCC 15444)</name>
    <dbReference type="NCBI Taxonomy" id="228405"/>
    <lineage>
        <taxon>Bacteria</taxon>
        <taxon>Pseudomonadati</taxon>
        <taxon>Pseudomonadota</taxon>
        <taxon>Alphaproteobacteria</taxon>
        <taxon>Hyphomonadales</taxon>
        <taxon>Hyphomonadaceae</taxon>
        <taxon>Hyphomonas</taxon>
    </lineage>
</organism>
<accession>Q0BY51</accession>